<accession>A0A6F9D704</accession>
<dbReference type="PROSITE" id="PS50088">
    <property type="entry name" value="ANK_REPEAT"/>
    <property type="match status" value="6"/>
</dbReference>
<feature type="repeat" description="ANK" evidence="3">
    <location>
        <begin position="75"/>
        <end position="107"/>
    </location>
</feature>
<dbReference type="PANTHER" id="PTHR23206">
    <property type="entry name" value="MASK PROTEIN"/>
    <property type="match status" value="1"/>
</dbReference>
<feature type="repeat" description="ANK" evidence="3">
    <location>
        <begin position="311"/>
        <end position="343"/>
    </location>
</feature>
<feature type="repeat" description="ANK" evidence="3">
    <location>
        <begin position="42"/>
        <end position="74"/>
    </location>
</feature>
<evidence type="ECO:0000256" key="1">
    <source>
        <dbReference type="ARBA" id="ARBA00022737"/>
    </source>
</evidence>
<dbReference type="PROSITE" id="PS50105">
    <property type="entry name" value="SAM_DOMAIN"/>
    <property type="match status" value="1"/>
</dbReference>
<feature type="compositionally biased region" description="Polar residues" evidence="4">
    <location>
        <begin position="500"/>
        <end position="511"/>
    </location>
</feature>
<feature type="repeat" description="ANK" evidence="3">
    <location>
        <begin position="277"/>
        <end position="309"/>
    </location>
</feature>
<feature type="compositionally biased region" description="Basic residues" evidence="4">
    <location>
        <begin position="696"/>
        <end position="706"/>
    </location>
</feature>
<dbReference type="SMART" id="SM00248">
    <property type="entry name" value="ANK"/>
    <property type="match status" value="7"/>
</dbReference>
<dbReference type="InterPro" id="IPR013761">
    <property type="entry name" value="SAM/pointed_sf"/>
</dbReference>
<keyword evidence="1" id="KW-0677">Repeat</keyword>
<dbReference type="PANTHER" id="PTHR23206:SF5">
    <property type="entry name" value="ANKYRIN REPEAT AND KH DOMAIN-CONTAINING PROTEIN 1"/>
    <property type="match status" value="1"/>
</dbReference>
<dbReference type="SUPFAM" id="SSF48403">
    <property type="entry name" value="Ankyrin repeat"/>
    <property type="match status" value="1"/>
</dbReference>
<feature type="region of interest" description="Disordered" evidence="4">
    <location>
        <begin position="392"/>
        <end position="421"/>
    </location>
</feature>
<evidence type="ECO:0000256" key="2">
    <source>
        <dbReference type="ARBA" id="ARBA00023043"/>
    </source>
</evidence>
<feature type="compositionally biased region" description="Low complexity" evidence="4">
    <location>
        <begin position="512"/>
        <end position="539"/>
    </location>
</feature>
<feature type="compositionally biased region" description="Polar residues" evidence="4">
    <location>
        <begin position="392"/>
        <end position="418"/>
    </location>
</feature>
<name>A0A6F9D704_9ASCI</name>
<dbReference type="InterPro" id="IPR036770">
    <property type="entry name" value="Ankyrin_rpt-contain_sf"/>
</dbReference>
<dbReference type="SMART" id="SM00454">
    <property type="entry name" value="SAM"/>
    <property type="match status" value="1"/>
</dbReference>
<dbReference type="PRINTS" id="PR01415">
    <property type="entry name" value="ANKYRIN"/>
</dbReference>
<dbReference type="GO" id="GO:0005737">
    <property type="term" value="C:cytoplasm"/>
    <property type="evidence" value="ECO:0007669"/>
    <property type="project" value="TreeGrafter"/>
</dbReference>
<dbReference type="GO" id="GO:0045087">
    <property type="term" value="P:innate immune response"/>
    <property type="evidence" value="ECO:0007669"/>
    <property type="project" value="TreeGrafter"/>
</dbReference>
<feature type="region of interest" description="Disordered" evidence="4">
    <location>
        <begin position="492"/>
        <end position="604"/>
    </location>
</feature>
<reference evidence="6" key="1">
    <citation type="submission" date="2020-04" db="EMBL/GenBank/DDBJ databases">
        <authorList>
            <person name="Neveu A P."/>
        </authorList>
    </citation>
    <scope>NUCLEOTIDE SEQUENCE</scope>
    <source>
        <tissue evidence="6">Whole embryo</tissue>
    </source>
</reference>
<feature type="compositionally biased region" description="Polar residues" evidence="4">
    <location>
        <begin position="563"/>
        <end position="598"/>
    </location>
</feature>
<dbReference type="InterPro" id="IPR002110">
    <property type="entry name" value="Ankyrin_rpt"/>
</dbReference>
<feature type="domain" description="SAM" evidence="5">
    <location>
        <begin position="716"/>
        <end position="779"/>
    </location>
</feature>
<dbReference type="Pfam" id="PF00023">
    <property type="entry name" value="Ank"/>
    <property type="match status" value="1"/>
</dbReference>
<feature type="compositionally biased region" description="Polar residues" evidence="4">
    <location>
        <begin position="805"/>
        <end position="821"/>
    </location>
</feature>
<feature type="region of interest" description="Disordered" evidence="4">
    <location>
        <begin position="648"/>
        <end position="715"/>
    </location>
</feature>
<feature type="region of interest" description="Disordered" evidence="4">
    <location>
        <begin position="789"/>
        <end position="821"/>
    </location>
</feature>
<dbReference type="InterPro" id="IPR001660">
    <property type="entry name" value="SAM"/>
</dbReference>
<evidence type="ECO:0000259" key="5">
    <source>
        <dbReference type="PROSITE" id="PS50105"/>
    </source>
</evidence>
<feature type="compositionally biased region" description="Low complexity" evidence="4">
    <location>
        <begin position="795"/>
        <end position="804"/>
    </location>
</feature>
<keyword evidence="2 3" id="KW-0040">ANK repeat</keyword>
<dbReference type="Pfam" id="PF00536">
    <property type="entry name" value="SAM_1"/>
    <property type="match status" value="1"/>
</dbReference>
<sequence>MDPSLSVPQSIRALTLAVENGDTAKVQMYLDQNISVETTDADGNSLMHTAAANGHEGIVRMLCIRGAALDRTNTYGWTPLLQAARYGHEDVALHLLNNKANINATTTMGITALTLATYGGHSKMVDLLLSNGFAVDESDKVSHYSTPLAVATLHGKDDLLRTLLKKGIPPDQHFKFTGWTPLMIAAITGQVPMARLLVEKGANTNLKNKIGKTALELATDCGMKEVRGYLDRKTTEKPERVAEKGDNIITAVKSGIYAKVSTILKQDPSQANKSSSDGATPLMYASIAGHVFIIKLLIENGADIDATDYENGWTALMQATYYGKTQAAIALIKFGADVRIPAHNGVTAFDMAMLINLNDTTLFRMLAEKVMQGKQEETETNHDDSTQLTKAWQSGSASRLTDLHSQVSKSTQGLSQAGGSKHNWWSKVSRTVRGMKLPRPFKPVNKVLNFEDTLIAPGDPEKHEKFDPNSTGNVTITEPNHLAPATHFPMDKLSPVIPPFQTSTGVDKQTVSSQRKISSSKTSMSNSLNSSGESSASRSVVRPSKFLYSPNNSGRYNSGAGGNTHSPHSSGGATSATQSFSLGHNRHPSSGLNEPHNTSGDRHSDTVLTKIAKRRQRKYASTPGSMDNVQARSTVSADQLVFAAKQAIQASGKHHPRRTSSRAESVASSQSTNSTLTPTHSPRSMRRSEKSDASSRSRRSSKKPSHTHNFPQLSLDEEDELSGILQRLSLEKYQPIFEEQEIDMDAFLTLTHGDLSELGITQELPRQQILQAISQVKDNKQKIGGSIFIGSEQRSTSSHSGSNSNKPTTAWTYNSLPNISS</sequence>
<evidence type="ECO:0000313" key="6">
    <source>
        <dbReference type="EMBL" id="CAB3221840.1"/>
    </source>
</evidence>
<organism evidence="6">
    <name type="scientific">Phallusia mammillata</name>
    <dbReference type="NCBI Taxonomy" id="59560"/>
    <lineage>
        <taxon>Eukaryota</taxon>
        <taxon>Metazoa</taxon>
        <taxon>Chordata</taxon>
        <taxon>Tunicata</taxon>
        <taxon>Ascidiacea</taxon>
        <taxon>Phlebobranchia</taxon>
        <taxon>Ascidiidae</taxon>
        <taxon>Phallusia</taxon>
    </lineage>
</organism>
<gene>
    <name evidence="6" type="primary">Anks6</name>
</gene>
<feature type="compositionally biased region" description="Low complexity" evidence="4">
    <location>
        <begin position="662"/>
        <end position="672"/>
    </location>
</feature>
<dbReference type="Gene3D" id="1.10.150.50">
    <property type="entry name" value="Transcription Factor, Ets-1"/>
    <property type="match status" value="1"/>
</dbReference>
<proteinExistence type="evidence at transcript level"/>
<feature type="compositionally biased region" description="Basic and acidic residues" evidence="4">
    <location>
        <begin position="686"/>
        <end position="695"/>
    </location>
</feature>
<dbReference type="Gene3D" id="1.25.40.20">
    <property type="entry name" value="Ankyrin repeat-containing domain"/>
    <property type="match status" value="4"/>
</dbReference>
<feature type="repeat" description="ANK" evidence="3">
    <location>
        <begin position="177"/>
        <end position="209"/>
    </location>
</feature>
<evidence type="ECO:0000256" key="3">
    <source>
        <dbReference type="PROSITE-ProRule" id="PRU00023"/>
    </source>
</evidence>
<dbReference type="PROSITE" id="PS50297">
    <property type="entry name" value="ANK_REP_REGION"/>
    <property type="match status" value="5"/>
</dbReference>
<feature type="repeat" description="ANK" evidence="3">
    <location>
        <begin position="108"/>
        <end position="140"/>
    </location>
</feature>
<feature type="compositionally biased region" description="Polar residues" evidence="4">
    <location>
        <begin position="673"/>
        <end position="682"/>
    </location>
</feature>
<evidence type="ECO:0000256" key="4">
    <source>
        <dbReference type="SAM" id="MobiDB-lite"/>
    </source>
</evidence>
<dbReference type="SUPFAM" id="SSF47769">
    <property type="entry name" value="SAM/Pointed domain"/>
    <property type="match status" value="1"/>
</dbReference>
<dbReference type="EMBL" id="LR782938">
    <property type="protein sequence ID" value="CAB3221840.1"/>
    <property type="molecule type" value="mRNA"/>
</dbReference>
<dbReference type="AlphaFoldDB" id="A0A6F9D704"/>
<dbReference type="InterPro" id="IPR051631">
    <property type="entry name" value="Ankyrin-KH/SAM_domain"/>
</dbReference>
<protein>
    <submittedName>
        <fullName evidence="6">Ankyrin repeat and SAM domain-containing protein 6-like</fullName>
    </submittedName>
</protein>
<dbReference type="Pfam" id="PF12796">
    <property type="entry name" value="Ank_2"/>
    <property type="match status" value="3"/>
</dbReference>